<sequence length="111" mass="12207">MDGQSRELLTWALVKVAEPRVCDDALHVLPSNAVAADCFDRGMNFPSCPSLISLVKSFDSGLVVYEGFCNLKQVQHILAPEGSDPASSWLNCKYDIHKCDSSQKEILQGHI</sequence>
<accession>A0A843VC75</accession>
<gene>
    <name evidence="1" type="ORF">Taro_024762</name>
</gene>
<comment type="caution">
    <text evidence="1">The sequence shown here is derived from an EMBL/GenBank/DDBJ whole genome shotgun (WGS) entry which is preliminary data.</text>
</comment>
<evidence type="ECO:0000313" key="2">
    <source>
        <dbReference type="Proteomes" id="UP000652761"/>
    </source>
</evidence>
<dbReference type="EMBL" id="NMUH01001415">
    <property type="protein sequence ID" value="MQL92137.1"/>
    <property type="molecule type" value="Genomic_DNA"/>
</dbReference>
<dbReference type="OrthoDB" id="1728550at2759"/>
<proteinExistence type="predicted"/>
<evidence type="ECO:0000313" key="1">
    <source>
        <dbReference type="EMBL" id="MQL92137.1"/>
    </source>
</evidence>
<organism evidence="1 2">
    <name type="scientific">Colocasia esculenta</name>
    <name type="common">Wild taro</name>
    <name type="synonym">Arum esculentum</name>
    <dbReference type="NCBI Taxonomy" id="4460"/>
    <lineage>
        <taxon>Eukaryota</taxon>
        <taxon>Viridiplantae</taxon>
        <taxon>Streptophyta</taxon>
        <taxon>Embryophyta</taxon>
        <taxon>Tracheophyta</taxon>
        <taxon>Spermatophyta</taxon>
        <taxon>Magnoliopsida</taxon>
        <taxon>Liliopsida</taxon>
        <taxon>Araceae</taxon>
        <taxon>Aroideae</taxon>
        <taxon>Colocasieae</taxon>
        <taxon>Colocasia</taxon>
    </lineage>
</organism>
<protein>
    <submittedName>
        <fullName evidence="1">Uncharacterized protein</fullName>
    </submittedName>
</protein>
<reference evidence="1" key="1">
    <citation type="submission" date="2017-07" db="EMBL/GenBank/DDBJ databases">
        <title>Taro Niue Genome Assembly and Annotation.</title>
        <authorList>
            <person name="Atibalentja N."/>
            <person name="Keating K."/>
            <person name="Fields C.J."/>
        </authorList>
    </citation>
    <scope>NUCLEOTIDE SEQUENCE</scope>
    <source>
        <strain evidence="1">Niue_2</strain>
        <tissue evidence="1">Leaf</tissue>
    </source>
</reference>
<keyword evidence="2" id="KW-1185">Reference proteome</keyword>
<name>A0A843VC75_COLES</name>
<dbReference type="AlphaFoldDB" id="A0A843VC75"/>
<dbReference type="Proteomes" id="UP000652761">
    <property type="component" value="Unassembled WGS sequence"/>
</dbReference>